<dbReference type="PANTHER" id="PTHR10414:SF37">
    <property type="entry name" value="BB IN A BOXCAR, ISOFORM C"/>
    <property type="match status" value="1"/>
</dbReference>
<reference evidence="6 7" key="1">
    <citation type="submission" date="2021-06" db="EMBL/GenBank/DDBJ databases">
        <title>Genome-based taxonomic framework of Microbacterium strains isolated from marine environment, the description of four new species and reclassification of four preexisting species.</title>
        <authorList>
            <person name="Lee S.D."/>
            <person name="Kim S.-M."/>
            <person name="Byeon Y.-S."/>
            <person name="Yang H.L."/>
            <person name="Kim I.S."/>
        </authorList>
    </citation>
    <scope>NUCLEOTIDE SEQUENCE [LARGE SCALE GENOMIC DNA]</scope>
    <source>
        <strain evidence="6 7">KACC 14465</strain>
    </source>
</reference>
<comment type="similarity">
    <text evidence="4">Belongs to the CDP-alcohol phosphatidyltransferase class-I family.</text>
</comment>
<keyword evidence="5" id="KW-0812">Transmembrane</keyword>
<evidence type="ECO:0000256" key="2">
    <source>
        <dbReference type="ARBA" id="ARBA00022679"/>
    </source>
</evidence>
<feature type="transmembrane region" description="Helical" evidence="5">
    <location>
        <begin position="80"/>
        <end position="99"/>
    </location>
</feature>
<dbReference type="RefSeq" id="WP_425561702.1">
    <property type="nucleotide sequence ID" value="NZ_BAAAUN010000001.1"/>
</dbReference>
<proteinExistence type="inferred from homology"/>
<name>A0ABY7XR48_MICLT</name>
<evidence type="ECO:0000256" key="1">
    <source>
        <dbReference type="ARBA" id="ARBA00004370"/>
    </source>
</evidence>
<gene>
    <name evidence="6" type="ORF">KV395_15560</name>
</gene>
<dbReference type="Pfam" id="PF01066">
    <property type="entry name" value="CDP-OH_P_transf"/>
    <property type="match status" value="1"/>
</dbReference>
<dbReference type="Proteomes" id="UP001215097">
    <property type="component" value="Chromosome"/>
</dbReference>
<evidence type="ECO:0000256" key="3">
    <source>
        <dbReference type="ARBA" id="ARBA00023136"/>
    </source>
</evidence>
<keyword evidence="7" id="KW-1185">Reference proteome</keyword>
<protein>
    <submittedName>
        <fullName evidence="6">CDP-alcohol phosphatidyltransferase family protein</fullName>
    </submittedName>
</protein>
<organism evidence="6 7">
    <name type="scientific">Microbacterium luteolum</name>
    <name type="common">Aureobacterium luteolum</name>
    <dbReference type="NCBI Taxonomy" id="69367"/>
    <lineage>
        <taxon>Bacteria</taxon>
        <taxon>Bacillati</taxon>
        <taxon>Actinomycetota</taxon>
        <taxon>Actinomycetes</taxon>
        <taxon>Micrococcales</taxon>
        <taxon>Microbacteriaceae</taxon>
        <taxon>Microbacterium</taxon>
    </lineage>
</organism>
<dbReference type="PROSITE" id="PS00379">
    <property type="entry name" value="CDP_ALCOHOL_P_TRANSF"/>
    <property type="match status" value="1"/>
</dbReference>
<keyword evidence="3 5" id="KW-0472">Membrane</keyword>
<evidence type="ECO:0000313" key="7">
    <source>
        <dbReference type="Proteomes" id="UP001215097"/>
    </source>
</evidence>
<keyword evidence="2 4" id="KW-0808">Transferase</keyword>
<accession>A0ABY7XR48</accession>
<keyword evidence="5" id="KW-1133">Transmembrane helix</keyword>
<evidence type="ECO:0000256" key="5">
    <source>
        <dbReference type="SAM" id="Phobius"/>
    </source>
</evidence>
<evidence type="ECO:0000256" key="4">
    <source>
        <dbReference type="RuleBase" id="RU003750"/>
    </source>
</evidence>
<sequence>MTGVTSQSRPGFREYLADLNRAQKSGAGVPAYTRWVNRRLARGIAAASSALGLTPNAVTTISAILSAAGLALMIVVGPTWWSALLTAALLALGYVFDSADGQVARLTGTSSPAGEWLDHVVDAIRTPAIHLTVAVAVILHRPELVWVAVIALLFTVMSVGQFMSQILAEQLVRNSGGETGESNGVRKSLFLLPTDTGVLCWSFAFWMFPPAFAVVYTLLFAINLVHTAASMRRKYRKLVAR</sequence>
<feature type="transmembrane region" description="Helical" evidence="5">
    <location>
        <begin position="145"/>
        <end position="168"/>
    </location>
</feature>
<dbReference type="InterPro" id="IPR048254">
    <property type="entry name" value="CDP_ALCOHOL_P_TRANSF_CS"/>
</dbReference>
<dbReference type="PANTHER" id="PTHR10414">
    <property type="entry name" value="ETHANOLAMINEPHOSPHOTRANSFERASE"/>
    <property type="match status" value="1"/>
</dbReference>
<feature type="transmembrane region" description="Helical" evidence="5">
    <location>
        <begin position="44"/>
        <end position="74"/>
    </location>
</feature>
<dbReference type="EMBL" id="CP078075">
    <property type="protein sequence ID" value="WDM44574.1"/>
    <property type="molecule type" value="Genomic_DNA"/>
</dbReference>
<feature type="transmembrane region" description="Helical" evidence="5">
    <location>
        <begin position="214"/>
        <end position="231"/>
    </location>
</feature>
<dbReference type="InterPro" id="IPR043130">
    <property type="entry name" value="CDP-OH_PTrfase_TM_dom"/>
</dbReference>
<dbReference type="Gene3D" id="1.20.120.1760">
    <property type="match status" value="1"/>
</dbReference>
<evidence type="ECO:0000313" key="6">
    <source>
        <dbReference type="EMBL" id="WDM44574.1"/>
    </source>
</evidence>
<comment type="subcellular location">
    <subcellularLocation>
        <location evidence="1">Membrane</location>
    </subcellularLocation>
</comment>
<dbReference type="InterPro" id="IPR000462">
    <property type="entry name" value="CDP-OH_P_trans"/>
</dbReference>
<dbReference type="InterPro" id="IPR014472">
    <property type="entry name" value="CHOPT"/>
</dbReference>